<accession>A0A7R9PLI2</accession>
<gene>
    <name evidence="1" type="ORF">TGEB3V08_LOCUS4971</name>
</gene>
<name>A0A7R9PLI2_TIMGE</name>
<dbReference type="AlphaFoldDB" id="A0A7R9PLI2"/>
<sequence>MPGGMLWTDTPLIYSSTGSGDRSVGRVGLPSRVASFAGVTFAGNWASPNCDVAVVDTKTKRTNKKEKEKEGGPIRRMHTYDAKKLLNSPLIGTPPRDVIDCMRGSHNGR</sequence>
<proteinExistence type="predicted"/>
<reference evidence="1" key="1">
    <citation type="submission" date="2020-11" db="EMBL/GenBank/DDBJ databases">
        <authorList>
            <person name="Tran Van P."/>
        </authorList>
    </citation>
    <scope>NUCLEOTIDE SEQUENCE</scope>
</reference>
<dbReference type="EMBL" id="OE840780">
    <property type="protein sequence ID" value="CAD7592602.1"/>
    <property type="molecule type" value="Genomic_DNA"/>
</dbReference>
<protein>
    <submittedName>
        <fullName evidence="1">Uncharacterized protein</fullName>
    </submittedName>
</protein>
<evidence type="ECO:0000313" key="1">
    <source>
        <dbReference type="EMBL" id="CAD7592602.1"/>
    </source>
</evidence>
<organism evidence="1">
    <name type="scientific">Timema genevievae</name>
    <name type="common">Walking stick</name>
    <dbReference type="NCBI Taxonomy" id="629358"/>
    <lineage>
        <taxon>Eukaryota</taxon>
        <taxon>Metazoa</taxon>
        <taxon>Ecdysozoa</taxon>
        <taxon>Arthropoda</taxon>
        <taxon>Hexapoda</taxon>
        <taxon>Insecta</taxon>
        <taxon>Pterygota</taxon>
        <taxon>Neoptera</taxon>
        <taxon>Polyneoptera</taxon>
        <taxon>Phasmatodea</taxon>
        <taxon>Timematodea</taxon>
        <taxon>Timematoidea</taxon>
        <taxon>Timematidae</taxon>
        <taxon>Timema</taxon>
    </lineage>
</organism>